<comment type="caution">
    <text evidence="1">The sequence shown here is derived from an EMBL/GenBank/DDBJ whole genome shotgun (WGS) entry which is preliminary data.</text>
</comment>
<reference evidence="2" key="1">
    <citation type="submission" date="2018-11" db="EMBL/GenBank/DDBJ databases">
        <title>Chitinophaga lutea sp.nov., isolate from arsenic contaminated soil.</title>
        <authorList>
            <person name="Zong Y."/>
        </authorList>
    </citation>
    <scope>NUCLEOTIDE SEQUENCE [LARGE SCALE GENOMIC DNA]</scope>
    <source>
        <strain evidence="2">YLT18</strain>
    </source>
</reference>
<dbReference type="InterPro" id="IPR032676">
    <property type="entry name" value="YkuD_2"/>
</dbReference>
<evidence type="ECO:0000313" key="2">
    <source>
        <dbReference type="Proteomes" id="UP000279089"/>
    </source>
</evidence>
<name>A0A3N4M4F1_9BACT</name>
<dbReference type="PANTHER" id="PTHR38477">
    <property type="entry name" value="HYPOTHETICAL EXPORTED PROTEIN"/>
    <property type="match status" value="1"/>
</dbReference>
<dbReference type="Proteomes" id="UP000279089">
    <property type="component" value="Unassembled WGS sequence"/>
</dbReference>
<sequence>MKLRINKKRYILPFLVLTSLFSLKVSSIGKKNSGVVAPVAVSPVVSAMAALYENLSLDSLGLSREAYQYAIQGHDRLLKEGKLRNDDILSIVDFSLPSTKKRLFVIDLASGTLLFNSLVSHGRNSGKEMATDFSNSPESFKSSLGFYVTGKTYRGQHGYSLKLEGEEDGINNNAMERGIVMHAANYVDEKLARLQGYIGRSLGCPAIPTKLHKKIIGKIQNGTCLFMYSPDTKYLSASRMLQAAA</sequence>
<proteinExistence type="predicted"/>
<dbReference type="Pfam" id="PF13645">
    <property type="entry name" value="YkuD_2"/>
    <property type="match status" value="1"/>
</dbReference>
<dbReference type="EMBL" id="RMBX01000021">
    <property type="protein sequence ID" value="RPD37942.1"/>
    <property type="molecule type" value="Genomic_DNA"/>
</dbReference>
<gene>
    <name evidence="1" type="ORF">EG028_27360</name>
</gene>
<evidence type="ECO:0000313" key="1">
    <source>
        <dbReference type="EMBL" id="RPD37942.1"/>
    </source>
</evidence>
<evidence type="ECO:0008006" key="3">
    <source>
        <dbReference type="Google" id="ProtNLM"/>
    </source>
</evidence>
<accession>A0A3N4M4F1</accession>
<protein>
    <recommendedName>
        <fullName evidence="3">Murein L,D-transpeptidase catalytic domain family protein</fullName>
    </recommendedName>
</protein>
<dbReference type="PANTHER" id="PTHR38477:SF1">
    <property type="entry name" value="MUREIN L,D-TRANSPEPTIDASE CATALYTIC DOMAIN FAMILY PROTEIN"/>
    <property type="match status" value="1"/>
</dbReference>
<dbReference type="OrthoDB" id="9815195at2"/>
<keyword evidence="2" id="KW-1185">Reference proteome</keyword>
<organism evidence="1 2">
    <name type="scientific">Chitinophaga barathri</name>
    <dbReference type="NCBI Taxonomy" id="1647451"/>
    <lineage>
        <taxon>Bacteria</taxon>
        <taxon>Pseudomonadati</taxon>
        <taxon>Bacteroidota</taxon>
        <taxon>Chitinophagia</taxon>
        <taxon>Chitinophagales</taxon>
        <taxon>Chitinophagaceae</taxon>
        <taxon>Chitinophaga</taxon>
    </lineage>
</organism>
<dbReference type="AlphaFoldDB" id="A0A3N4M4F1"/>